<evidence type="ECO:0000256" key="10">
    <source>
        <dbReference type="ARBA" id="ARBA00023136"/>
    </source>
</evidence>
<evidence type="ECO:0000256" key="8">
    <source>
        <dbReference type="ARBA" id="ARBA00022833"/>
    </source>
</evidence>
<feature type="binding site" evidence="14">
    <location>
        <position position="341"/>
    </location>
    <ligand>
        <name>Zn(2+)</name>
        <dbReference type="ChEBI" id="CHEBI:29105"/>
        <label>2</label>
    </ligand>
</feature>
<dbReference type="GO" id="GO:0098552">
    <property type="term" value="C:side of membrane"/>
    <property type="evidence" value="ECO:0007669"/>
    <property type="project" value="UniProtKB-KW"/>
</dbReference>
<accession>A0A5E4MFJ6</accession>
<evidence type="ECO:0000256" key="6">
    <source>
        <dbReference type="ARBA" id="ARBA00022723"/>
    </source>
</evidence>
<evidence type="ECO:0000256" key="16">
    <source>
        <dbReference type="RuleBase" id="RU003947"/>
    </source>
</evidence>
<feature type="signal peptide" evidence="17">
    <location>
        <begin position="1"/>
        <end position="22"/>
    </location>
</feature>
<feature type="binding site" evidence="14">
    <location>
        <position position="345"/>
    </location>
    <ligand>
        <name>Zn(2+)</name>
        <dbReference type="ChEBI" id="CHEBI:29105"/>
        <label>2</label>
    </ligand>
</feature>
<keyword evidence="11" id="KW-0325">Glycoprotein</keyword>
<evidence type="ECO:0000256" key="14">
    <source>
        <dbReference type="PIRSR" id="PIRSR601952-2"/>
    </source>
</evidence>
<evidence type="ECO:0000256" key="11">
    <source>
        <dbReference type="ARBA" id="ARBA00023180"/>
    </source>
</evidence>
<evidence type="ECO:0000256" key="17">
    <source>
        <dbReference type="SAM" id="SignalP"/>
    </source>
</evidence>
<dbReference type="GO" id="GO:0005886">
    <property type="term" value="C:plasma membrane"/>
    <property type="evidence" value="ECO:0007669"/>
    <property type="project" value="UniProtKB-SubCell"/>
</dbReference>
<feature type="binding site" evidence="14">
    <location>
        <position position="382"/>
    </location>
    <ligand>
        <name>Zn(2+)</name>
        <dbReference type="ChEBI" id="CHEBI:29105"/>
        <label>2</label>
    </ligand>
</feature>
<proteinExistence type="inferred from homology"/>
<keyword evidence="5" id="KW-0336">GPI-anchor</keyword>
<name>A0A5E4MFJ6_9HEMI</name>
<feature type="binding site" evidence="14">
    <location>
        <position position="383"/>
    </location>
    <ligand>
        <name>Zn(2+)</name>
        <dbReference type="ChEBI" id="CHEBI:29105"/>
        <label>2</label>
    </ligand>
</feature>
<dbReference type="InterPro" id="IPR018299">
    <property type="entry name" value="Alkaline_phosphatase_AS"/>
</dbReference>
<dbReference type="OrthoDB" id="5818554at2759"/>
<keyword evidence="7 16" id="KW-0378">Hydrolase</keyword>
<keyword evidence="10" id="KW-0472">Membrane</keyword>
<evidence type="ECO:0000256" key="9">
    <source>
        <dbReference type="ARBA" id="ARBA00022842"/>
    </source>
</evidence>
<feature type="binding site" evidence="14">
    <location>
        <position position="64"/>
    </location>
    <ligand>
        <name>Mg(2+)</name>
        <dbReference type="ChEBI" id="CHEBI:18420"/>
    </ligand>
</feature>
<evidence type="ECO:0000256" key="3">
    <source>
        <dbReference type="ARBA" id="ARBA00012647"/>
    </source>
</evidence>
<feature type="binding site" evidence="14">
    <location>
        <position position="177"/>
    </location>
    <ligand>
        <name>Mg(2+)</name>
        <dbReference type="ChEBI" id="CHEBI:18420"/>
    </ligand>
</feature>
<evidence type="ECO:0000256" key="5">
    <source>
        <dbReference type="ARBA" id="ARBA00022622"/>
    </source>
</evidence>
<keyword evidence="19" id="KW-1185">Reference proteome</keyword>
<dbReference type="Gene3D" id="3.40.720.10">
    <property type="entry name" value="Alkaline Phosphatase, subunit A"/>
    <property type="match status" value="1"/>
</dbReference>
<comment type="cofactor">
    <cofactor evidence="14">
        <name>Mg(2+)</name>
        <dbReference type="ChEBI" id="CHEBI:18420"/>
    </cofactor>
    <text evidence="14">Binds 1 Mg(2+) ion.</text>
</comment>
<dbReference type="AlphaFoldDB" id="A0A5E4MFJ6"/>
<keyword evidence="17" id="KW-0732">Signal</keyword>
<feature type="active site" description="Phosphoserine intermediate" evidence="13">
    <location>
        <position position="114"/>
    </location>
</feature>
<dbReference type="FunFam" id="3.40.720.10:FF:000008">
    <property type="entry name" value="Alkaline phosphatase"/>
    <property type="match status" value="1"/>
</dbReference>
<evidence type="ECO:0000256" key="7">
    <source>
        <dbReference type="ARBA" id="ARBA00022801"/>
    </source>
</evidence>
<feature type="binding site" evidence="14">
    <location>
        <position position="179"/>
    </location>
    <ligand>
        <name>Mg(2+)</name>
        <dbReference type="ChEBI" id="CHEBI:18420"/>
    </ligand>
</feature>
<evidence type="ECO:0000256" key="4">
    <source>
        <dbReference type="ARBA" id="ARBA00022475"/>
    </source>
</evidence>
<dbReference type="Pfam" id="PF00245">
    <property type="entry name" value="Alk_phosphatase"/>
    <property type="match status" value="1"/>
</dbReference>
<feature type="binding site" evidence="14">
    <location>
        <position position="336"/>
    </location>
    <ligand>
        <name>Mg(2+)</name>
        <dbReference type="ChEBI" id="CHEBI:18420"/>
    </ligand>
</feature>
<dbReference type="GO" id="GO:0046872">
    <property type="term" value="F:metal ion binding"/>
    <property type="evidence" value="ECO:0007669"/>
    <property type="project" value="UniProtKB-KW"/>
</dbReference>
<protein>
    <recommendedName>
        <fullName evidence="3 16">Alkaline phosphatase</fullName>
        <ecNumber evidence="3 16">3.1.3.1</ecNumber>
    </recommendedName>
</protein>
<organism evidence="18 19">
    <name type="scientific">Cinara cedri</name>
    <dbReference type="NCBI Taxonomy" id="506608"/>
    <lineage>
        <taxon>Eukaryota</taxon>
        <taxon>Metazoa</taxon>
        <taxon>Ecdysozoa</taxon>
        <taxon>Arthropoda</taxon>
        <taxon>Hexapoda</taxon>
        <taxon>Insecta</taxon>
        <taxon>Pterygota</taxon>
        <taxon>Neoptera</taxon>
        <taxon>Paraneoptera</taxon>
        <taxon>Hemiptera</taxon>
        <taxon>Sternorrhyncha</taxon>
        <taxon>Aphidomorpha</taxon>
        <taxon>Aphidoidea</taxon>
        <taxon>Aphididae</taxon>
        <taxon>Lachninae</taxon>
        <taxon>Cinara</taxon>
    </lineage>
</organism>
<evidence type="ECO:0000256" key="12">
    <source>
        <dbReference type="ARBA" id="ARBA00023288"/>
    </source>
</evidence>
<keyword evidence="6 14" id="KW-0479">Metal-binding</keyword>
<dbReference type="SMART" id="SM00098">
    <property type="entry name" value="alkPPc"/>
    <property type="match status" value="1"/>
</dbReference>
<dbReference type="CDD" id="cd16012">
    <property type="entry name" value="ALP"/>
    <property type="match status" value="1"/>
</dbReference>
<dbReference type="InterPro" id="IPR017850">
    <property type="entry name" value="Alkaline_phosphatase_core_sf"/>
</dbReference>
<evidence type="ECO:0000256" key="15">
    <source>
        <dbReference type="RuleBase" id="RU003946"/>
    </source>
</evidence>
<feature type="binding site" evidence="14">
    <location>
        <position position="460"/>
    </location>
    <ligand>
        <name>Zn(2+)</name>
        <dbReference type="ChEBI" id="CHEBI:29105"/>
        <label>2</label>
    </ligand>
</feature>
<comment type="subcellular location">
    <subcellularLocation>
        <location evidence="1">Cell membrane</location>
        <topology evidence="1">Lipid-anchor</topology>
        <topology evidence="1">GPI-anchor</topology>
    </subcellularLocation>
</comment>
<dbReference type="SUPFAM" id="SSF53649">
    <property type="entry name" value="Alkaline phosphatase-like"/>
    <property type="match status" value="1"/>
</dbReference>
<dbReference type="InterPro" id="IPR001952">
    <property type="entry name" value="Alkaline_phosphatase"/>
</dbReference>
<keyword evidence="9 14" id="KW-0460">Magnesium</keyword>
<dbReference type="GO" id="GO:0004035">
    <property type="term" value="F:alkaline phosphatase activity"/>
    <property type="evidence" value="ECO:0007669"/>
    <property type="project" value="UniProtKB-EC"/>
</dbReference>
<feature type="chain" id="PRO_5023146557" description="Alkaline phosphatase" evidence="17">
    <location>
        <begin position="23"/>
        <end position="529"/>
    </location>
</feature>
<dbReference type="PANTHER" id="PTHR11596">
    <property type="entry name" value="ALKALINE PHOSPHATASE"/>
    <property type="match status" value="1"/>
</dbReference>
<keyword evidence="8 14" id="KW-0862">Zinc</keyword>
<comment type="cofactor">
    <cofactor evidence="14">
        <name>Zn(2+)</name>
        <dbReference type="ChEBI" id="CHEBI:29105"/>
    </cofactor>
    <text evidence="14">Binds 2 Zn(2+) ions.</text>
</comment>
<evidence type="ECO:0000256" key="13">
    <source>
        <dbReference type="PIRSR" id="PIRSR601952-1"/>
    </source>
</evidence>
<dbReference type="Proteomes" id="UP000325440">
    <property type="component" value="Unassembled WGS sequence"/>
</dbReference>
<dbReference type="PANTHER" id="PTHR11596:SF91">
    <property type="entry name" value="ALKALINE PHOSPHATASE-RELATED"/>
    <property type="match status" value="1"/>
</dbReference>
<comment type="catalytic activity">
    <reaction evidence="16">
        <text>a phosphate monoester + H2O = an alcohol + phosphate</text>
        <dbReference type="Rhea" id="RHEA:15017"/>
        <dbReference type="ChEBI" id="CHEBI:15377"/>
        <dbReference type="ChEBI" id="CHEBI:30879"/>
        <dbReference type="ChEBI" id="CHEBI:43474"/>
        <dbReference type="ChEBI" id="CHEBI:67140"/>
        <dbReference type="EC" id="3.1.3.1"/>
    </reaction>
</comment>
<evidence type="ECO:0000256" key="2">
    <source>
        <dbReference type="ARBA" id="ARBA00005984"/>
    </source>
</evidence>
<dbReference type="PRINTS" id="PR00113">
    <property type="entry name" value="ALKPHPHTASE"/>
</dbReference>
<sequence>MRTSFAVCAVVLACGALQQVSAAVNAQESDSKYWLENGKRAVQEKSKMQLRIGKAKNLIIFLGDGMSLTTLTAARIYQGQLQNVSGESDHLSFEQFPFTGISKTYCVDSQVADSACTATAYLCGVKTNKATIGVTANVQLFDCPASVPQDRRSTSIMQWAQWAGKATGIVTTTRVTHASPAGAFAHTAHRDWESDADLKSDSDKTNVTQCEDIAKQLIDNDPGRNFKVIMGGGRNKFVMRGQNSTGERSDEDLIVKWKNDKQNRFAGKTAKYLTNKDELLNTDMSKVDFVLGLFHKNHMDYRLKSDIKKQPTLKEMTSKAIQLLQKEPAGFVLFVEGGLIDKAHHSTLAKIALDETVEFSKAVQEAATITNEEDTLIVVTSDHAHTMSMAGYPKRGRNILGTTNQVAMDNMTYTTLSYANGPKKSYQNDSSCHRINVTNDNFDNVDYQYPSLVDLDSETHGGDDVMVFARGPWAHLFTGNMEQNEIPLAMAMAAGISTEPPTSGSGGSKLVGQITLIATVLLGLRRFFW</sequence>
<comment type="similarity">
    <text evidence="2 15">Belongs to the alkaline phosphatase family.</text>
</comment>
<reference evidence="18 19" key="1">
    <citation type="submission" date="2019-08" db="EMBL/GenBank/DDBJ databases">
        <authorList>
            <person name="Alioto T."/>
            <person name="Alioto T."/>
            <person name="Gomez Garrido J."/>
        </authorList>
    </citation>
    <scope>NUCLEOTIDE SEQUENCE [LARGE SCALE GENOMIC DNA]</scope>
</reference>
<feature type="binding site" evidence="14">
    <location>
        <position position="64"/>
    </location>
    <ligand>
        <name>Zn(2+)</name>
        <dbReference type="ChEBI" id="CHEBI:29105"/>
        <label>2</label>
    </ligand>
</feature>
<evidence type="ECO:0000313" key="18">
    <source>
        <dbReference type="EMBL" id="VVC29116.1"/>
    </source>
</evidence>
<evidence type="ECO:0000313" key="19">
    <source>
        <dbReference type="Proteomes" id="UP000325440"/>
    </source>
</evidence>
<dbReference type="EC" id="3.1.3.1" evidence="3 16"/>
<gene>
    <name evidence="18" type="ORF">CINCED_3A019827</name>
</gene>
<dbReference type="EMBL" id="CABPRJ010000487">
    <property type="protein sequence ID" value="VVC29116.1"/>
    <property type="molecule type" value="Genomic_DNA"/>
</dbReference>
<dbReference type="PROSITE" id="PS00123">
    <property type="entry name" value="ALKALINE_PHOSPHATASE"/>
    <property type="match status" value="1"/>
</dbReference>
<keyword evidence="12" id="KW-0449">Lipoprotein</keyword>
<evidence type="ECO:0000256" key="1">
    <source>
        <dbReference type="ARBA" id="ARBA00004609"/>
    </source>
</evidence>
<keyword evidence="4" id="KW-1003">Cell membrane</keyword>